<keyword evidence="2" id="KW-1208">Phospholipid metabolism</keyword>
<dbReference type="GO" id="GO:0004305">
    <property type="term" value="F:ethanolamine kinase activity"/>
    <property type="evidence" value="ECO:0007669"/>
    <property type="project" value="TreeGrafter"/>
</dbReference>
<sequence>MDNGVNESSSSPANGTGDLKALFSSVRAGSPIPSEVVSKAQSLCFRYLSGSWKSTPADRFSMRQLTGGMSNLLFLVELCESIQLKNSEPRRAVLRIHCQSDNEQLLTESVVFSILSERKLGPRLLGVFPGGRFEEYLPSRPLQCQEISQPRFISKIAPKLAQVHSLDIPLRKHPRMINRMRGWIEKWSSLESSKHGIEMKLTLSKVDPSKYPSHLSLENLNAEVAFVERFLATIHSPVVFSHNDLSEGNILLMEKGDADDTDELVLIDFEYCDFNYRGFDLGNHLCEYGLDYESNKHPYYLVHHDKL</sequence>
<keyword evidence="1" id="KW-0443">Lipid metabolism</keyword>
<evidence type="ECO:0000256" key="2">
    <source>
        <dbReference type="ARBA" id="ARBA00023264"/>
    </source>
</evidence>
<dbReference type="EMBL" id="BTRK01000003">
    <property type="protein sequence ID" value="GMR40250.1"/>
    <property type="molecule type" value="Genomic_DNA"/>
</dbReference>
<dbReference type="InterPro" id="IPR011009">
    <property type="entry name" value="Kinase-like_dom_sf"/>
</dbReference>
<dbReference type="Gene3D" id="3.90.1200.10">
    <property type="match status" value="1"/>
</dbReference>
<dbReference type="Pfam" id="PF01633">
    <property type="entry name" value="Choline_kinase"/>
    <property type="match status" value="1"/>
</dbReference>
<dbReference type="PANTHER" id="PTHR22603:SF93">
    <property type="entry name" value="RE24176P"/>
    <property type="match status" value="1"/>
</dbReference>
<reference evidence="5" key="1">
    <citation type="submission" date="2022-10" db="EMBL/GenBank/DDBJ databases">
        <title>Genome assembly of Pristionchus species.</title>
        <authorList>
            <person name="Yoshida K."/>
            <person name="Sommer R.J."/>
        </authorList>
    </citation>
    <scope>NUCLEOTIDE SEQUENCE [LARGE SCALE GENOMIC DNA]</scope>
    <source>
        <strain evidence="5">RS5460</strain>
    </source>
</reference>
<gene>
    <name evidence="4" type="ORF">PMAYCL1PPCAC_10445</name>
</gene>
<evidence type="ECO:0000313" key="4">
    <source>
        <dbReference type="EMBL" id="GMR40250.1"/>
    </source>
</evidence>
<name>A0AAN5CCZ6_9BILA</name>
<dbReference type="PANTHER" id="PTHR22603">
    <property type="entry name" value="CHOLINE/ETHANOALAMINE KINASE"/>
    <property type="match status" value="1"/>
</dbReference>
<comment type="similarity">
    <text evidence="3">Belongs to the choline/ethanolamine kinase family.</text>
</comment>
<keyword evidence="1" id="KW-0444">Lipid biosynthesis</keyword>
<dbReference type="SUPFAM" id="SSF56112">
    <property type="entry name" value="Protein kinase-like (PK-like)"/>
    <property type="match status" value="1"/>
</dbReference>
<dbReference type="GO" id="GO:0006646">
    <property type="term" value="P:phosphatidylethanolamine biosynthetic process"/>
    <property type="evidence" value="ECO:0007669"/>
    <property type="project" value="TreeGrafter"/>
</dbReference>
<dbReference type="GO" id="GO:0004103">
    <property type="term" value="F:choline kinase activity"/>
    <property type="evidence" value="ECO:0007669"/>
    <property type="project" value="TreeGrafter"/>
</dbReference>
<comment type="caution">
    <text evidence="4">The sequence shown here is derived from an EMBL/GenBank/DDBJ whole genome shotgun (WGS) entry which is preliminary data.</text>
</comment>
<protein>
    <recommendedName>
        <fullName evidence="6">Choline/ethanolamine kinase</fullName>
    </recommendedName>
</protein>
<dbReference type="AlphaFoldDB" id="A0AAN5CCZ6"/>
<feature type="non-terminal residue" evidence="4">
    <location>
        <position position="307"/>
    </location>
</feature>
<dbReference type="Proteomes" id="UP001328107">
    <property type="component" value="Unassembled WGS sequence"/>
</dbReference>
<dbReference type="Gene3D" id="3.30.200.20">
    <property type="entry name" value="Phosphorylase Kinase, domain 1"/>
    <property type="match status" value="1"/>
</dbReference>
<evidence type="ECO:0000256" key="1">
    <source>
        <dbReference type="ARBA" id="ARBA00023209"/>
    </source>
</evidence>
<evidence type="ECO:0000256" key="3">
    <source>
        <dbReference type="ARBA" id="ARBA00038211"/>
    </source>
</evidence>
<accession>A0AAN5CCZ6</accession>
<keyword evidence="1" id="KW-0594">Phospholipid biosynthesis</keyword>
<dbReference type="GO" id="GO:0005737">
    <property type="term" value="C:cytoplasm"/>
    <property type="evidence" value="ECO:0007669"/>
    <property type="project" value="TreeGrafter"/>
</dbReference>
<keyword evidence="5" id="KW-1185">Reference proteome</keyword>
<evidence type="ECO:0008006" key="6">
    <source>
        <dbReference type="Google" id="ProtNLM"/>
    </source>
</evidence>
<proteinExistence type="inferred from homology"/>
<evidence type="ECO:0000313" key="5">
    <source>
        <dbReference type="Proteomes" id="UP001328107"/>
    </source>
</evidence>
<organism evidence="4 5">
    <name type="scientific">Pristionchus mayeri</name>
    <dbReference type="NCBI Taxonomy" id="1317129"/>
    <lineage>
        <taxon>Eukaryota</taxon>
        <taxon>Metazoa</taxon>
        <taxon>Ecdysozoa</taxon>
        <taxon>Nematoda</taxon>
        <taxon>Chromadorea</taxon>
        <taxon>Rhabditida</taxon>
        <taxon>Rhabditina</taxon>
        <taxon>Diplogasteromorpha</taxon>
        <taxon>Diplogasteroidea</taxon>
        <taxon>Neodiplogasteridae</taxon>
        <taxon>Pristionchus</taxon>
    </lineage>
</organism>